<name>A0ABU6HSR2_9FLAO</name>
<accession>A0ABU6HSR2</accession>
<proteinExistence type="predicted"/>
<evidence type="ECO:0000313" key="1">
    <source>
        <dbReference type="EMBL" id="MEC3875943.1"/>
    </source>
</evidence>
<organism evidence="1 2">
    <name type="scientific">Chryseobacterium salviniae</name>
    <dbReference type="NCBI Taxonomy" id="3101750"/>
    <lineage>
        <taxon>Bacteria</taxon>
        <taxon>Pseudomonadati</taxon>
        <taxon>Bacteroidota</taxon>
        <taxon>Flavobacteriia</taxon>
        <taxon>Flavobacteriales</taxon>
        <taxon>Weeksellaceae</taxon>
        <taxon>Chryseobacterium group</taxon>
        <taxon>Chryseobacterium</taxon>
    </lineage>
</organism>
<gene>
    <name evidence="1" type="ORF">SOP96_09490</name>
</gene>
<dbReference type="Proteomes" id="UP001348397">
    <property type="component" value="Unassembled WGS sequence"/>
</dbReference>
<keyword evidence="2" id="KW-1185">Reference proteome</keyword>
<comment type="caution">
    <text evidence="1">The sequence shown here is derived from an EMBL/GenBank/DDBJ whole genome shotgun (WGS) entry which is preliminary data.</text>
</comment>
<evidence type="ECO:0000313" key="2">
    <source>
        <dbReference type="Proteomes" id="UP001348397"/>
    </source>
</evidence>
<sequence length="94" mass="10761">MKDLLFNDNVVIKNGDFVIGDSENQHVKHILMSSKAEYKANPEIGVGVEKILNTEEPMEFLIEAKKNLQYDGMKVRNISFTEDQTIQVDAKYIE</sequence>
<dbReference type="RefSeq" id="WP_326320744.1">
    <property type="nucleotide sequence ID" value="NZ_JAYLAA010000037.1"/>
</dbReference>
<protein>
    <submittedName>
        <fullName evidence="1">Oxidase</fullName>
    </submittedName>
</protein>
<reference evidence="1 2" key="1">
    <citation type="submission" date="2024-01" db="EMBL/GenBank/DDBJ databases">
        <title>Chryseobacterium sp. T9W2-O.</title>
        <authorList>
            <person name="Maltman C."/>
        </authorList>
    </citation>
    <scope>NUCLEOTIDE SEQUENCE [LARGE SCALE GENOMIC DNA]</scope>
    <source>
        <strain evidence="1 2">T9W2-O</strain>
    </source>
</reference>
<dbReference type="EMBL" id="JAYLAA010000037">
    <property type="protein sequence ID" value="MEC3875943.1"/>
    <property type="molecule type" value="Genomic_DNA"/>
</dbReference>